<protein>
    <recommendedName>
        <fullName evidence="2">Flavodoxin-like fold domain-containing protein</fullName>
    </recommendedName>
</protein>
<comment type="caution">
    <text evidence="3">The sequence shown here is derived from an EMBL/GenBank/DDBJ whole genome shotgun (WGS) entry which is preliminary data.</text>
</comment>
<gene>
    <name evidence="3" type="ORF">HMPREF9334_00708</name>
</gene>
<dbReference type="eggNOG" id="COG2249">
    <property type="taxonomic scope" value="Bacteria"/>
</dbReference>
<dbReference type="PANTHER" id="PTHR47307">
    <property type="entry name" value="GLUTATHIONE-REGULATED POTASSIUM-EFFLUX SYSTEM ANCILLARY PROTEIN KEFG"/>
    <property type="match status" value="1"/>
</dbReference>
<sequence length="184" mass="21252">MKTLVIAAHPNLEESVINKRWLTELRKHPDLCTIHTLAACYPDGRIDVEREHRLIEEHSSLIFQFPIYWFSCPPLLKTWFDEVLTHGWAYGRNGGDKLEGRKVALAVTTGVRAEDYSIDGRYHYTLAQLLAPFETTLRYYCRADYQPFFAFYGAELVPGEDYHSAAEEIERSAENYARFVTALS</sequence>
<dbReference type="GO" id="GO:0009055">
    <property type="term" value="F:electron transfer activity"/>
    <property type="evidence" value="ECO:0007669"/>
    <property type="project" value="TreeGrafter"/>
</dbReference>
<feature type="domain" description="Flavodoxin-like fold" evidence="2">
    <location>
        <begin position="1"/>
        <end position="169"/>
    </location>
</feature>
<dbReference type="AlphaFoldDB" id="G5GN77"/>
<proteinExistence type="predicted"/>
<keyword evidence="1" id="KW-0560">Oxidoreductase</keyword>
<accession>G5GN77</accession>
<dbReference type="PANTHER" id="PTHR47307:SF1">
    <property type="entry name" value="GLUTATHIONE-REGULATED POTASSIUM-EFFLUX SYSTEM ANCILLARY PROTEIN KEFG"/>
    <property type="match status" value="1"/>
</dbReference>
<dbReference type="RefSeq" id="WP_006692158.1">
    <property type="nucleotide sequence ID" value="NZ_JH376798.1"/>
</dbReference>
<organism evidence="3 4">
    <name type="scientific">Selenomonas infelix ATCC 43532</name>
    <dbReference type="NCBI Taxonomy" id="679201"/>
    <lineage>
        <taxon>Bacteria</taxon>
        <taxon>Bacillati</taxon>
        <taxon>Bacillota</taxon>
        <taxon>Negativicutes</taxon>
        <taxon>Selenomonadales</taxon>
        <taxon>Selenomonadaceae</taxon>
        <taxon>Selenomonas</taxon>
    </lineage>
</organism>
<dbReference type="PATRIC" id="fig|679201.3.peg.715"/>
<dbReference type="OrthoDB" id="9805976at2"/>
<dbReference type="GO" id="GO:0010181">
    <property type="term" value="F:FMN binding"/>
    <property type="evidence" value="ECO:0007669"/>
    <property type="project" value="TreeGrafter"/>
</dbReference>
<dbReference type="InterPro" id="IPR003680">
    <property type="entry name" value="Flavodoxin_fold"/>
</dbReference>
<dbReference type="Gene3D" id="3.40.50.360">
    <property type="match status" value="1"/>
</dbReference>
<reference evidence="3 4" key="1">
    <citation type="submission" date="2011-08" db="EMBL/GenBank/DDBJ databases">
        <title>The Genome Sequence of Selenomonas infelix ATCC 43532.</title>
        <authorList>
            <consortium name="The Broad Institute Genome Sequencing Platform"/>
            <person name="Earl A."/>
            <person name="Ward D."/>
            <person name="Feldgarden M."/>
            <person name="Gevers D."/>
            <person name="Izard J."/>
            <person name="Blanton J.M."/>
            <person name="Baranova O.V."/>
            <person name="Dewhirst F.E."/>
            <person name="Young S.K."/>
            <person name="Zeng Q."/>
            <person name="Gargeya S."/>
            <person name="Fitzgerald M."/>
            <person name="Haas B."/>
            <person name="Abouelleil A."/>
            <person name="Alvarado L."/>
            <person name="Arachchi H.M."/>
            <person name="Berlin A."/>
            <person name="Brown A."/>
            <person name="Chapman S.B."/>
            <person name="Chen Z."/>
            <person name="Dunbar C."/>
            <person name="Freedman E."/>
            <person name="Gearin G."/>
            <person name="Gellesch M."/>
            <person name="Goldberg J."/>
            <person name="Griggs A."/>
            <person name="Gujja S."/>
            <person name="Heiman D."/>
            <person name="Howarth C."/>
            <person name="Larson L."/>
            <person name="Lui A."/>
            <person name="MacDonald P.J.P."/>
            <person name="Montmayeur A."/>
            <person name="Murphy C."/>
            <person name="Neiman D."/>
            <person name="Pearson M."/>
            <person name="Priest M."/>
            <person name="Roberts A."/>
            <person name="Saif S."/>
            <person name="Shea T."/>
            <person name="Shenoy N."/>
            <person name="Sisk P."/>
            <person name="Stolte C."/>
            <person name="Sykes S."/>
            <person name="Wortman J."/>
            <person name="Nusbaum C."/>
            <person name="Birren B."/>
        </authorList>
    </citation>
    <scope>NUCLEOTIDE SEQUENCE [LARGE SCALE GENOMIC DNA]</scope>
    <source>
        <strain evidence="3 4">ATCC 43532</strain>
    </source>
</reference>
<dbReference type="HOGENOM" id="CLU_058643_0_2_9"/>
<dbReference type="Pfam" id="PF02525">
    <property type="entry name" value="Flavodoxin_2"/>
    <property type="match status" value="1"/>
</dbReference>
<dbReference type="Proteomes" id="UP000004129">
    <property type="component" value="Unassembled WGS sequence"/>
</dbReference>
<dbReference type="InterPro" id="IPR046980">
    <property type="entry name" value="KefG/KefF"/>
</dbReference>
<evidence type="ECO:0000259" key="2">
    <source>
        <dbReference type="Pfam" id="PF02525"/>
    </source>
</evidence>
<dbReference type="InterPro" id="IPR029039">
    <property type="entry name" value="Flavoprotein-like_sf"/>
</dbReference>
<evidence type="ECO:0000313" key="4">
    <source>
        <dbReference type="Proteomes" id="UP000004129"/>
    </source>
</evidence>
<dbReference type="EMBL" id="ACZM01000006">
    <property type="protein sequence ID" value="EHG21648.1"/>
    <property type="molecule type" value="Genomic_DNA"/>
</dbReference>
<dbReference type="GO" id="GO:0003955">
    <property type="term" value="F:NAD(P)H dehydrogenase (quinone) activity"/>
    <property type="evidence" value="ECO:0007669"/>
    <property type="project" value="TreeGrafter"/>
</dbReference>
<evidence type="ECO:0000256" key="1">
    <source>
        <dbReference type="ARBA" id="ARBA00023002"/>
    </source>
</evidence>
<dbReference type="STRING" id="679201.HMPREF9334_00708"/>
<name>G5GN77_9FIRM</name>
<dbReference type="SUPFAM" id="SSF52218">
    <property type="entry name" value="Flavoproteins"/>
    <property type="match status" value="1"/>
</dbReference>
<keyword evidence="4" id="KW-1185">Reference proteome</keyword>
<evidence type="ECO:0000313" key="3">
    <source>
        <dbReference type="EMBL" id="EHG21648.1"/>
    </source>
</evidence>